<evidence type="ECO:0000313" key="2">
    <source>
        <dbReference type="Proteomes" id="UP000007978"/>
    </source>
</evidence>
<dbReference type="KEGG" id="fpu:FPSE_06387"/>
<evidence type="ECO:0000313" key="1">
    <source>
        <dbReference type="EMBL" id="EKJ73435.1"/>
    </source>
</evidence>
<gene>
    <name evidence="1" type="ORF">FPSE_06387</name>
</gene>
<feature type="non-terminal residue" evidence="1">
    <location>
        <position position="1"/>
    </location>
</feature>
<proteinExistence type="predicted"/>
<dbReference type="Proteomes" id="UP000007978">
    <property type="component" value="Unassembled WGS sequence"/>
</dbReference>
<dbReference type="EMBL" id="AFNW01000151">
    <property type="protein sequence ID" value="EKJ73435.1"/>
    <property type="molecule type" value="Genomic_DNA"/>
</dbReference>
<dbReference type="AlphaFoldDB" id="K3W030"/>
<accession>K3W030</accession>
<sequence length="36" mass="4255">LITIYSSSLKAFNLKDIEIIKFYLKLIVKTNKKIRV</sequence>
<organism evidence="1 2">
    <name type="scientific">Fusarium pseudograminearum (strain CS3096)</name>
    <name type="common">Wheat and barley crown-rot fungus</name>
    <dbReference type="NCBI Taxonomy" id="1028729"/>
    <lineage>
        <taxon>Eukaryota</taxon>
        <taxon>Fungi</taxon>
        <taxon>Dikarya</taxon>
        <taxon>Ascomycota</taxon>
        <taxon>Pezizomycotina</taxon>
        <taxon>Sordariomycetes</taxon>
        <taxon>Hypocreomycetidae</taxon>
        <taxon>Hypocreales</taxon>
        <taxon>Nectriaceae</taxon>
        <taxon>Fusarium</taxon>
    </lineage>
</organism>
<comment type="caution">
    <text evidence="1">The sequence shown here is derived from an EMBL/GenBank/DDBJ whole genome shotgun (WGS) entry which is preliminary data.</text>
</comment>
<dbReference type="GeneID" id="20365005"/>
<reference evidence="1 2" key="1">
    <citation type="journal article" date="2012" name="PLoS Pathog.">
        <title>Comparative pathogenomics reveals horizontally acquired novel virulence genes in fungi infecting cereal hosts.</title>
        <authorList>
            <person name="Gardiner D.M."/>
            <person name="McDonald M.C."/>
            <person name="Covarelli L."/>
            <person name="Solomon P.S."/>
            <person name="Rusu A.G."/>
            <person name="Marshall M."/>
            <person name="Kazan K."/>
            <person name="Chakraborty S."/>
            <person name="McDonald B.A."/>
            <person name="Manners J.M."/>
        </authorList>
    </citation>
    <scope>NUCLEOTIDE SEQUENCE [LARGE SCALE GENOMIC DNA]</scope>
    <source>
        <strain evidence="1 2">CS3096</strain>
    </source>
</reference>
<keyword evidence="2" id="KW-1185">Reference proteome</keyword>
<name>K3W030_FUSPC</name>
<protein>
    <submittedName>
        <fullName evidence="1">Uncharacterized protein</fullName>
    </submittedName>
</protein>
<dbReference type="RefSeq" id="XP_009257780.1">
    <property type="nucleotide sequence ID" value="XM_009259505.1"/>
</dbReference>